<evidence type="ECO:0000256" key="1">
    <source>
        <dbReference type="SAM" id="Phobius"/>
    </source>
</evidence>
<evidence type="ECO:0000313" key="3">
    <source>
        <dbReference type="Proteomes" id="UP001333996"/>
    </source>
</evidence>
<name>A0ABU7FLR1_9ACTN</name>
<keyword evidence="1" id="KW-1133">Transmembrane helix</keyword>
<organism evidence="2 3">
    <name type="scientific">Streptomyces chiangmaiensis</name>
    <dbReference type="NCBI Taxonomy" id="766497"/>
    <lineage>
        <taxon>Bacteria</taxon>
        <taxon>Bacillati</taxon>
        <taxon>Actinomycetota</taxon>
        <taxon>Actinomycetes</taxon>
        <taxon>Kitasatosporales</taxon>
        <taxon>Streptomycetaceae</taxon>
        <taxon>Streptomyces</taxon>
    </lineage>
</organism>
<comment type="caution">
    <text evidence="2">The sequence shown here is derived from an EMBL/GenBank/DDBJ whole genome shotgun (WGS) entry which is preliminary data.</text>
</comment>
<gene>
    <name evidence="2" type="ORF">VXC91_20650</name>
</gene>
<keyword evidence="1" id="KW-0472">Membrane</keyword>
<reference evidence="2" key="1">
    <citation type="submission" date="2024-01" db="EMBL/GenBank/DDBJ databases">
        <title>First draft genome sequence data of TA4-1, the type strain of Gram-positive actinobacterium Streptomyces chiangmaiensis.</title>
        <authorList>
            <person name="Yasawong M."/>
            <person name="Nantapong N."/>
        </authorList>
    </citation>
    <scope>NUCLEOTIDE SEQUENCE</scope>
    <source>
        <strain evidence="2">TA4-1</strain>
    </source>
</reference>
<accession>A0ABU7FLR1</accession>
<dbReference type="Proteomes" id="UP001333996">
    <property type="component" value="Unassembled WGS sequence"/>
</dbReference>
<keyword evidence="3" id="KW-1185">Reference proteome</keyword>
<feature type="transmembrane region" description="Helical" evidence="1">
    <location>
        <begin position="86"/>
        <end position="106"/>
    </location>
</feature>
<keyword evidence="1" id="KW-0812">Transmembrane</keyword>
<feature type="transmembrane region" description="Helical" evidence="1">
    <location>
        <begin position="21"/>
        <end position="41"/>
    </location>
</feature>
<evidence type="ECO:0000313" key="2">
    <source>
        <dbReference type="EMBL" id="MED7824328.1"/>
    </source>
</evidence>
<sequence length="108" mass="11587">MLKRTRQHRHADFGAASVLSLLDLLLVGAFLILGMDGIWTADWMDYPGPVDSTGASYQGDVVSFLTWACAISVLLAAVLRGWASMLVQLVLLGGGALFLASLPTYWSS</sequence>
<protein>
    <submittedName>
        <fullName evidence="2">Uncharacterized protein</fullName>
    </submittedName>
</protein>
<proteinExistence type="predicted"/>
<feature type="transmembrane region" description="Helical" evidence="1">
    <location>
        <begin position="61"/>
        <end position="79"/>
    </location>
</feature>
<dbReference type="RefSeq" id="WP_329508774.1">
    <property type="nucleotide sequence ID" value="NZ_BAAAYZ010000171.1"/>
</dbReference>
<dbReference type="EMBL" id="JAYWVC010000069">
    <property type="protein sequence ID" value="MED7824328.1"/>
    <property type="molecule type" value="Genomic_DNA"/>
</dbReference>